<keyword evidence="2" id="KW-1133">Transmembrane helix</keyword>
<dbReference type="EMBL" id="BQKI01000012">
    <property type="protein sequence ID" value="GJN06172.1"/>
    <property type="molecule type" value="Genomic_DNA"/>
</dbReference>
<proteinExistence type="predicted"/>
<dbReference type="Pfam" id="PF13962">
    <property type="entry name" value="PGG"/>
    <property type="match status" value="1"/>
</dbReference>
<evidence type="ECO:0000256" key="2">
    <source>
        <dbReference type="SAM" id="Phobius"/>
    </source>
</evidence>
<feature type="region of interest" description="Disordered" evidence="1">
    <location>
        <begin position="1"/>
        <end position="48"/>
    </location>
</feature>
<protein>
    <recommendedName>
        <fullName evidence="3">PGG domain-containing protein</fullName>
    </recommendedName>
</protein>
<gene>
    <name evidence="4" type="primary">ga23873</name>
    <name evidence="4" type="ORF">PR202_ga23873</name>
</gene>
<sequence length="549" mass="61629">MNGNGAAEDKLEEGLPAAEEEEEEGLPHPEDEEENTNADPAEGRREHNMPSFAANKTDTLLVVATLITALSYQLGTTIPGGCWQDDGPGHVAGDPIMRDKHRRRYWLFMCASWAGFGSSMLLTVGLLTGVPPRSRLVLWLFVVAYSSLVLTFVTSQPRTSLAMDLGIWAAVMAVLAVVTKYWRLDRLTRWLVCDRPRVADDNFRVANGRRSSPAVIGKYQQERGGAAADTIVARLQRALLRARIVVEEAEGRHIANRAMLQQLRRQLCRATYAVDAFMWRDDRRSRVTVMMSRRSRSQTRLLLPPPSSAGDCSDDVLSVMVESLEAALSDMREFVVLLNGCPRVVSRQPYSAYLFMESCMFGRGSWRRSRSSPSCCRLSLVIIRIWTSSPSSALTRSLLVVDIDDAEESWRTFRSAVVARRRAHGGGKGINSKVIVISRTEVHASLLMGTVPPLRLHPPRREELWYFFKNLARKLIGVARNELPQVTMPELLVGGALSPAGETRFEMLVWESRIPPYVSYVATCDLERARQVVLAGQKRARKRWRDQHI</sequence>
<accession>A0AAV5D7G4</accession>
<reference evidence="4" key="2">
    <citation type="submission" date="2021-12" db="EMBL/GenBank/DDBJ databases">
        <title>Resequencing data analysis of finger millet.</title>
        <authorList>
            <person name="Hatakeyama M."/>
            <person name="Aluri S."/>
            <person name="Balachadran M.T."/>
            <person name="Sivarajan S.R."/>
            <person name="Poveda L."/>
            <person name="Shimizu-Inatsugi R."/>
            <person name="Schlapbach R."/>
            <person name="Sreeman S.M."/>
            <person name="Shimizu K.K."/>
        </authorList>
    </citation>
    <scope>NUCLEOTIDE SEQUENCE</scope>
</reference>
<dbReference type="AlphaFoldDB" id="A0AAV5D7G4"/>
<dbReference type="Proteomes" id="UP001054889">
    <property type="component" value="Unassembled WGS sequence"/>
</dbReference>
<evidence type="ECO:0000313" key="4">
    <source>
        <dbReference type="EMBL" id="GJN06172.1"/>
    </source>
</evidence>
<feature type="transmembrane region" description="Helical" evidence="2">
    <location>
        <begin position="136"/>
        <end position="153"/>
    </location>
</feature>
<dbReference type="PANTHER" id="PTHR33377:SF54">
    <property type="entry name" value="OS01G0256300 PROTEIN"/>
    <property type="match status" value="1"/>
</dbReference>
<organism evidence="4 5">
    <name type="scientific">Eleusine coracana subsp. coracana</name>
    <dbReference type="NCBI Taxonomy" id="191504"/>
    <lineage>
        <taxon>Eukaryota</taxon>
        <taxon>Viridiplantae</taxon>
        <taxon>Streptophyta</taxon>
        <taxon>Embryophyta</taxon>
        <taxon>Tracheophyta</taxon>
        <taxon>Spermatophyta</taxon>
        <taxon>Magnoliopsida</taxon>
        <taxon>Liliopsida</taxon>
        <taxon>Poales</taxon>
        <taxon>Poaceae</taxon>
        <taxon>PACMAD clade</taxon>
        <taxon>Chloridoideae</taxon>
        <taxon>Cynodonteae</taxon>
        <taxon>Eleusininae</taxon>
        <taxon>Eleusine</taxon>
    </lineage>
</organism>
<dbReference type="PANTHER" id="PTHR33377">
    <property type="entry name" value="OS10G0134700 PROTEIN-RELATED"/>
    <property type="match status" value="1"/>
</dbReference>
<dbReference type="InterPro" id="IPR026961">
    <property type="entry name" value="PGG_dom"/>
</dbReference>
<reference evidence="4" key="1">
    <citation type="journal article" date="2018" name="DNA Res.">
        <title>Multiple hybrid de novo genome assembly of finger millet, an orphan allotetraploid crop.</title>
        <authorList>
            <person name="Hatakeyama M."/>
            <person name="Aluri S."/>
            <person name="Balachadran M.T."/>
            <person name="Sivarajan S.R."/>
            <person name="Patrignani A."/>
            <person name="Gruter S."/>
            <person name="Poveda L."/>
            <person name="Shimizu-Inatsugi R."/>
            <person name="Baeten J."/>
            <person name="Francoijs K.J."/>
            <person name="Nataraja K.N."/>
            <person name="Reddy Y.A.N."/>
            <person name="Phadnis S."/>
            <person name="Ravikumar R.L."/>
            <person name="Schlapbach R."/>
            <person name="Sreeman S.M."/>
            <person name="Shimizu K.K."/>
        </authorList>
    </citation>
    <scope>NUCLEOTIDE SEQUENCE</scope>
</reference>
<keyword evidence="5" id="KW-1185">Reference proteome</keyword>
<evidence type="ECO:0000256" key="1">
    <source>
        <dbReference type="SAM" id="MobiDB-lite"/>
    </source>
</evidence>
<feature type="domain" description="PGG" evidence="3">
    <location>
        <begin position="55"/>
        <end position="155"/>
    </location>
</feature>
<feature type="transmembrane region" description="Helical" evidence="2">
    <location>
        <begin position="105"/>
        <end position="130"/>
    </location>
</feature>
<feature type="transmembrane region" description="Helical" evidence="2">
    <location>
        <begin position="165"/>
        <end position="182"/>
    </location>
</feature>
<evidence type="ECO:0000259" key="3">
    <source>
        <dbReference type="Pfam" id="PF13962"/>
    </source>
</evidence>
<comment type="caution">
    <text evidence="4">The sequence shown here is derived from an EMBL/GenBank/DDBJ whole genome shotgun (WGS) entry which is preliminary data.</text>
</comment>
<keyword evidence="2" id="KW-0472">Membrane</keyword>
<name>A0AAV5D7G4_ELECO</name>
<evidence type="ECO:0000313" key="5">
    <source>
        <dbReference type="Proteomes" id="UP001054889"/>
    </source>
</evidence>
<feature type="compositionally biased region" description="Acidic residues" evidence="1">
    <location>
        <begin position="18"/>
        <end position="36"/>
    </location>
</feature>
<keyword evidence="2" id="KW-0812">Transmembrane</keyword>